<comment type="caution">
    <text evidence="2">The sequence shown here is derived from an EMBL/GenBank/DDBJ whole genome shotgun (WGS) entry which is preliminary data.</text>
</comment>
<name>A0A9P6ZN54_9AGAM</name>
<keyword evidence="3" id="KW-1185">Reference proteome</keyword>
<evidence type="ECO:0000313" key="3">
    <source>
        <dbReference type="Proteomes" id="UP000714275"/>
    </source>
</evidence>
<evidence type="ECO:0000259" key="1">
    <source>
        <dbReference type="PROSITE" id="PS50181"/>
    </source>
</evidence>
<proteinExistence type="predicted"/>
<evidence type="ECO:0000313" key="2">
    <source>
        <dbReference type="EMBL" id="KAG1771046.1"/>
    </source>
</evidence>
<protein>
    <recommendedName>
        <fullName evidence="1">F-box domain-containing protein</fullName>
    </recommendedName>
</protein>
<sequence length="441" mass="49486">MQTVDSKVKFSSFSAETNGELQKMVHDIPHIFATDRSHVIIPDLETPYSGFANNYSAKFGVQSGIHAIITERQQQLDGVLHEISELKTVVDTFNNLCEQLVEKQDKITQSMNLHRRLVSSLWCLPTEVLSQIFVHCLPEDSHLSLAQNEAPMLLTRICRRWREVVVDMPNLWCRLHLKLKHMRGLQRQDNLYHLCLKRSRGRPLSLAIDCYANQMLKLKIFLQPYGYHISSLSIPCVRDTCKVYREFTALQELALNNATSRTSSTIATCIEVLPSTLRSLKVTGSSSLSGDDLTAIRASVPRACLTHIEVSLCPLSLALHLIRPPSSLSSLVIHKYTNERIPATESMLTHTALQSLRILEANTGAASLLPSLFKILTLPSLRVLEVSGLRAWPHEEVKAFLVRSNCPLESLIVGAGMMTTDEQQAEYVALIPSLVVTRFIK</sequence>
<dbReference type="OrthoDB" id="3253362at2759"/>
<accession>A0A9P6ZN54</accession>
<reference evidence="2" key="1">
    <citation type="journal article" date="2020" name="New Phytol.">
        <title>Comparative genomics reveals dynamic genome evolution in host specialist ectomycorrhizal fungi.</title>
        <authorList>
            <person name="Lofgren L.A."/>
            <person name="Nguyen N.H."/>
            <person name="Vilgalys R."/>
            <person name="Ruytinx J."/>
            <person name="Liao H.L."/>
            <person name="Branco S."/>
            <person name="Kuo A."/>
            <person name="LaButti K."/>
            <person name="Lipzen A."/>
            <person name="Andreopoulos W."/>
            <person name="Pangilinan J."/>
            <person name="Riley R."/>
            <person name="Hundley H."/>
            <person name="Na H."/>
            <person name="Barry K."/>
            <person name="Grigoriev I.V."/>
            <person name="Stajich J.E."/>
            <person name="Kennedy P.G."/>
        </authorList>
    </citation>
    <scope>NUCLEOTIDE SEQUENCE</scope>
    <source>
        <strain evidence="2">DOB743</strain>
    </source>
</reference>
<dbReference type="AlphaFoldDB" id="A0A9P6ZN54"/>
<dbReference type="Proteomes" id="UP000714275">
    <property type="component" value="Unassembled WGS sequence"/>
</dbReference>
<dbReference type="PROSITE" id="PS50181">
    <property type="entry name" value="FBOX"/>
    <property type="match status" value="1"/>
</dbReference>
<dbReference type="EMBL" id="JABBWD010000061">
    <property type="protein sequence ID" value="KAG1771046.1"/>
    <property type="molecule type" value="Genomic_DNA"/>
</dbReference>
<gene>
    <name evidence="2" type="ORF">EV702DRAFT_1281717</name>
</gene>
<organism evidence="2 3">
    <name type="scientific">Suillus placidus</name>
    <dbReference type="NCBI Taxonomy" id="48579"/>
    <lineage>
        <taxon>Eukaryota</taxon>
        <taxon>Fungi</taxon>
        <taxon>Dikarya</taxon>
        <taxon>Basidiomycota</taxon>
        <taxon>Agaricomycotina</taxon>
        <taxon>Agaricomycetes</taxon>
        <taxon>Agaricomycetidae</taxon>
        <taxon>Boletales</taxon>
        <taxon>Suillineae</taxon>
        <taxon>Suillaceae</taxon>
        <taxon>Suillus</taxon>
    </lineage>
</organism>
<dbReference type="Pfam" id="PF12937">
    <property type="entry name" value="F-box-like"/>
    <property type="match status" value="1"/>
</dbReference>
<feature type="domain" description="F-box" evidence="1">
    <location>
        <begin position="118"/>
        <end position="175"/>
    </location>
</feature>
<dbReference type="SUPFAM" id="SSF52047">
    <property type="entry name" value="RNI-like"/>
    <property type="match status" value="1"/>
</dbReference>
<dbReference type="InterPro" id="IPR001810">
    <property type="entry name" value="F-box_dom"/>
</dbReference>